<sequence>MSNVPVARRYARALLEAAGANADQVLEQLESLIAFFDGHKELFDTVASPTLTRAQRMNLVEAIVTNSPGLQPVLANVMRLLTDRNRFGALPFIARQYRDMVDSRMGRVRGRVTSASKLGDAELAALKKQLESLTQRSVLLETSVDPSLIGGVVANVGSHQYDGSIRAQLQELSRTLTQG</sequence>
<evidence type="ECO:0000256" key="6">
    <source>
        <dbReference type="ARBA" id="ARBA00023310"/>
    </source>
</evidence>
<keyword evidence="5 7" id="KW-0472">Membrane</keyword>
<gene>
    <name evidence="7 8" type="primary">atpH</name>
    <name evidence="8" type="ORF">DI536_31270</name>
</gene>
<comment type="subcellular location">
    <subcellularLocation>
        <location evidence="7">Cell membrane</location>
        <topology evidence="7">Peripheral membrane protein</topology>
    </subcellularLocation>
    <subcellularLocation>
        <location evidence="1">Membrane</location>
    </subcellularLocation>
</comment>
<evidence type="ECO:0000256" key="5">
    <source>
        <dbReference type="ARBA" id="ARBA00023136"/>
    </source>
</evidence>
<evidence type="ECO:0000256" key="1">
    <source>
        <dbReference type="ARBA" id="ARBA00004370"/>
    </source>
</evidence>
<name>A0A2W5SZ64_9BACT</name>
<dbReference type="PRINTS" id="PR00125">
    <property type="entry name" value="ATPASEDELTA"/>
</dbReference>
<dbReference type="GO" id="GO:0005886">
    <property type="term" value="C:plasma membrane"/>
    <property type="evidence" value="ECO:0007669"/>
    <property type="project" value="UniProtKB-SubCell"/>
</dbReference>
<dbReference type="HAMAP" id="MF_01416">
    <property type="entry name" value="ATP_synth_delta_bact"/>
    <property type="match status" value="1"/>
</dbReference>
<keyword evidence="4 7" id="KW-0406">Ion transport</keyword>
<dbReference type="AlphaFoldDB" id="A0A2W5SZ64"/>
<keyword evidence="7" id="KW-1003">Cell membrane</keyword>
<dbReference type="NCBIfam" id="TIGR01145">
    <property type="entry name" value="ATP_synt_delta"/>
    <property type="match status" value="1"/>
</dbReference>
<comment type="caution">
    <text evidence="8">The sequence shown here is derived from an EMBL/GenBank/DDBJ whole genome shotgun (WGS) entry which is preliminary data.</text>
</comment>
<evidence type="ECO:0000256" key="2">
    <source>
        <dbReference type="ARBA" id="ARBA00022448"/>
    </source>
</evidence>
<keyword evidence="2 7" id="KW-0813">Transport</keyword>
<accession>A0A2W5SZ64</accession>
<dbReference type="EMBL" id="QFQP01000041">
    <property type="protein sequence ID" value="PZR05943.1"/>
    <property type="molecule type" value="Genomic_DNA"/>
</dbReference>
<evidence type="ECO:0000313" key="9">
    <source>
        <dbReference type="Proteomes" id="UP000249061"/>
    </source>
</evidence>
<organism evidence="8 9">
    <name type="scientific">Archangium gephyra</name>
    <dbReference type="NCBI Taxonomy" id="48"/>
    <lineage>
        <taxon>Bacteria</taxon>
        <taxon>Pseudomonadati</taxon>
        <taxon>Myxococcota</taxon>
        <taxon>Myxococcia</taxon>
        <taxon>Myxococcales</taxon>
        <taxon>Cystobacterineae</taxon>
        <taxon>Archangiaceae</taxon>
        <taxon>Archangium</taxon>
    </lineage>
</organism>
<proteinExistence type="inferred from homology"/>
<dbReference type="PANTHER" id="PTHR11910">
    <property type="entry name" value="ATP SYNTHASE DELTA CHAIN"/>
    <property type="match status" value="1"/>
</dbReference>
<evidence type="ECO:0000256" key="7">
    <source>
        <dbReference type="HAMAP-Rule" id="MF_01416"/>
    </source>
</evidence>
<comment type="similarity">
    <text evidence="7">Belongs to the ATPase delta chain family.</text>
</comment>
<dbReference type="SUPFAM" id="SSF47928">
    <property type="entry name" value="N-terminal domain of the delta subunit of the F1F0-ATP synthase"/>
    <property type="match status" value="1"/>
</dbReference>
<dbReference type="GO" id="GO:0045259">
    <property type="term" value="C:proton-transporting ATP synthase complex"/>
    <property type="evidence" value="ECO:0007669"/>
    <property type="project" value="UniProtKB-KW"/>
</dbReference>
<dbReference type="InterPro" id="IPR000711">
    <property type="entry name" value="ATPase_OSCP/dsu"/>
</dbReference>
<reference evidence="8 9" key="1">
    <citation type="submission" date="2017-08" db="EMBL/GenBank/DDBJ databases">
        <title>Infants hospitalized years apart are colonized by the same room-sourced microbial strains.</title>
        <authorList>
            <person name="Brooks B."/>
            <person name="Olm M.R."/>
            <person name="Firek B.A."/>
            <person name="Baker R."/>
            <person name="Thomas B.C."/>
            <person name="Morowitz M.J."/>
            <person name="Banfield J.F."/>
        </authorList>
    </citation>
    <scope>NUCLEOTIDE SEQUENCE [LARGE SCALE GENOMIC DNA]</scope>
    <source>
        <strain evidence="8">S2_003_000_R2_14</strain>
    </source>
</reference>
<keyword evidence="7" id="KW-0139">CF(1)</keyword>
<keyword evidence="3 7" id="KW-0375">Hydrogen ion transport</keyword>
<dbReference type="GO" id="GO:0046933">
    <property type="term" value="F:proton-transporting ATP synthase activity, rotational mechanism"/>
    <property type="evidence" value="ECO:0007669"/>
    <property type="project" value="UniProtKB-UniRule"/>
</dbReference>
<comment type="function">
    <text evidence="7">This protein is part of the stalk that links CF(0) to CF(1). It either transmits conformational changes from CF(0) to CF(1) or is implicated in proton conduction.</text>
</comment>
<comment type="function">
    <text evidence="7">F(1)F(0) ATP synthase produces ATP from ADP in the presence of a proton or sodium gradient. F-type ATPases consist of two structural domains, F(1) containing the extramembraneous catalytic core and F(0) containing the membrane proton channel, linked together by a central stalk and a peripheral stalk. During catalysis, ATP synthesis in the catalytic domain of F(1) is coupled via a rotary mechanism of the central stalk subunits to proton translocation.</text>
</comment>
<dbReference type="InterPro" id="IPR026015">
    <property type="entry name" value="ATP_synth_OSCP/delta_N_sf"/>
</dbReference>
<evidence type="ECO:0000313" key="8">
    <source>
        <dbReference type="EMBL" id="PZR05943.1"/>
    </source>
</evidence>
<protein>
    <recommendedName>
        <fullName evidence="7">ATP synthase subunit delta</fullName>
    </recommendedName>
    <alternativeName>
        <fullName evidence="7">ATP synthase F(1) sector subunit delta</fullName>
    </alternativeName>
    <alternativeName>
        <fullName evidence="7">F-type ATPase subunit delta</fullName>
        <shortName evidence="7">F-ATPase subunit delta</shortName>
    </alternativeName>
</protein>
<evidence type="ECO:0000256" key="4">
    <source>
        <dbReference type="ARBA" id="ARBA00023065"/>
    </source>
</evidence>
<evidence type="ECO:0000256" key="3">
    <source>
        <dbReference type="ARBA" id="ARBA00022781"/>
    </source>
</evidence>
<dbReference type="Proteomes" id="UP000249061">
    <property type="component" value="Unassembled WGS sequence"/>
</dbReference>
<dbReference type="Pfam" id="PF00213">
    <property type="entry name" value="OSCP"/>
    <property type="match status" value="1"/>
</dbReference>
<dbReference type="Gene3D" id="1.10.520.20">
    <property type="entry name" value="N-terminal domain of the delta subunit of the F1F0-ATP synthase"/>
    <property type="match status" value="1"/>
</dbReference>
<keyword evidence="6 7" id="KW-0066">ATP synthesis</keyword>